<evidence type="ECO:0000313" key="1">
    <source>
        <dbReference type="EMBL" id="KAG2579502.1"/>
    </source>
</evidence>
<proteinExistence type="predicted"/>
<gene>
    <name evidence="1" type="ORF">PVAP13_6NG273280</name>
</gene>
<organism evidence="1 2">
    <name type="scientific">Panicum virgatum</name>
    <name type="common">Blackwell switchgrass</name>
    <dbReference type="NCBI Taxonomy" id="38727"/>
    <lineage>
        <taxon>Eukaryota</taxon>
        <taxon>Viridiplantae</taxon>
        <taxon>Streptophyta</taxon>
        <taxon>Embryophyta</taxon>
        <taxon>Tracheophyta</taxon>
        <taxon>Spermatophyta</taxon>
        <taxon>Magnoliopsida</taxon>
        <taxon>Liliopsida</taxon>
        <taxon>Poales</taxon>
        <taxon>Poaceae</taxon>
        <taxon>PACMAD clade</taxon>
        <taxon>Panicoideae</taxon>
        <taxon>Panicodae</taxon>
        <taxon>Paniceae</taxon>
        <taxon>Panicinae</taxon>
        <taxon>Panicum</taxon>
        <taxon>Panicum sect. Hiantes</taxon>
    </lineage>
</organism>
<accession>A0A8T0R1N4</accession>
<comment type="caution">
    <text evidence="1">The sequence shown here is derived from an EMBL/GenBank/DDBJ whole genome shotgun (WGS) entry which is preliminary data.</text>
</comment>
<evidence type="ECO:0000313" key="2">
    <source>
        <dbReference type="Proteomes" id="UP000823388"/>
    </source>
</evidence>
<keyword evidence="2" id="KW-1185">Reference proteome</keyword>
<sequence length="46" mass="5852">MEVWWRVFMEKKKRNSTEGWTVAVYWYGWKKIRKEVMRVKVAWCKL</sequence>
<dbReference type="AlphaFoldDB" id="A0A8T0R1N4"/>
<dbReference type="Proteomes" id="UP000823388">
    <property type="component" value="Chromosome 6N"/>
</dbReference>
<reference evidence="1" key="1">
    <citation type="submission" date="2020-05" db="EMBL/GenBank/DDBJ databases">
        <title>WGS assembly of Panicum virgatum.</title>
        <authorList>
            <person name="Lovell J.T."/>
            <person name="Jenkins J."/>
            <person name="Shu S."/>
            <person name="Juenger T.E."/>
            <person name="Schmutz J."/>
        </authorList>
    </citation>
    <scope>NUCLEOTIDE SEQUENCE</scope>
    <source>
        <strain evidence="1">AP13</strain>
    </source>
</reference>
<dbReference type="EMBL" id="CM029048">
    <property type="protein sequence ID" value="KAG2579502.1"/>
    <property type="molecule type" value="Genomic_DNA"/>
</dbReference>
<protein>
    <submittedName>
        <fullName evidence="1">Uncharacterized protein</fullName>
    </submittedName>
</protein>
<name>A0A8T0R1N4_PANVG</name>